<name>A0A4C1ZZM5_EUMVA</name>
<evidence type="ECO:0000256" key="1">
    <source>
        <dbReference type="SAM" id="MobiDB-lite"/>
    </source>
</evidence>
<dbReference type="EMBL" id="BGZK01002324">
    <property type="protein sequence ID" value="GBP92952.1"/>
    <property type="molecule type" value="Genomic_DNA"/>
</dbReference>
<evidence type="ECO:0000313" key="3">
    <source>
        <dbReference type="Proteomes" id="UP000299102"/>
    </source>
</evidence>
<protein>
    <submittedName>
        <fullName evidence="2">Uncharacterized protein</fullName>
    </submittedName>
</protein>
<reference evidence="2 3" key="1">
    <citation type="journal article" date="2019" name="Commun. Biol.">
        <title>The bagworm genome reveals a unique fibroin gene that provides high tensile strength.</title>
        <authorList>
            <person name="Kono N."/>
            <person name="Nakamura H."/>
            <person name="Ohtoshi R."/>
            <person name="Tomita M."/>
            <person name="Numata K."/>
            <person name="Arakawa K."/>
        </authorList>
    </citation>
    <scope>NUCLEOTIDE SEQUENCE [LARGE SCALE GENOMIC DNA]</scope>
</reference>
<organism evidence="2 3">
    <name type="scientific">Eumeta variegata</name>
    <name type="common">Bagworm moth</name>
    <name type="synonym">Eumeta japonica</name>
    <dbReference type="NCBI Taxonomy" id="151549"/>
    <lineage>
        <taxon>Eukaryota</taxon>
        <taxon>Metazoa</taxon>
        <taxon>Ecdysozoa</taxon>
        <taxon>Arthropoda</taxon>
        <taxon>Hexapoda</taxon>
        <taxon>Insecta</taxon>
        <taxon>Pterygota</taxon>
        <taxon>Neoptera</taxon>
        <taxon>Endopterygota</taxon>
        <taxon>Lepidoptera</taxon>
        <taxon>Glossata</taxon>
        <taxon>Ditrysia</taxon>
        <taxon>Tineoidea</taxon>
        <taxon>Psychidae</taxon>
        <taxon>Oiketicinae</taxon>
        <taxon>Eumeta</taxon>
    </lineage>
</organism>
<proteinExistence type="predicted"/>
<evidence type="ECO:0000313" key="2">
    <source>
        <dbReference type="EMBL" id="GBP92952.1"/>
    </source>
</evidence>
<dbReference type="AlphaFoldDB" id="A0A4C1ZZM5"/>
<keyword evidence="3" id="KW-1185">Reference proteome</keyword>
<comment type="caution">
    <text evidence="2">The sequence shown here is derived from an EMBL/GenBank/DDBJ whole genome shotgun (WGS) entry which is preliminary data.</text>
</comment>
<dbReference type="Proteomes" id="UP000299102">
    <property type="component" value="Unassembled WGS sequence"/>
</dbReference>
<feature type="region of interest" description="Disordered" evidence="1">
    <location>
        <begin position="84"/>
        <end position="105"/>
    </location>
</feature>
<sequence>MGLGASLQREVKARVREVKNDNWSDLMEEIISTHKAYWAVAKALKFDVCVAVARVLCSMFWLGCRAGITIRPVVETGRALSRVETPQLHPKRQGSSPCLWADNSG</sequence>
<accession>A0A4C1ZZM5</accession>
<gene>
    <name evidence="2" type="ORF">EVAR_84055_1</name>
</gene>